<evidence type="ECO:0000256" key="9">
    <source>
        <dbReference type="PIRSR" id="PIRSR001589-2"/>
    </source>
</evidence>
<dbReference type="SUPFAM" id="SSF52402">
    <property type="entry name" value="Adenine nucleotide alpha hydrolases-like"/>
    <property type="match status" value="1"/>
</dbReference>
<evidence type="ECO:0000256" key="8">
    <source>
        <dbReference type="PIRSR" id="PIRSR001589-1"/>
    </source>
</evidence>
<dbReference type="EMBL" id="FMUN01000001">
    <property type="protein sequence ID" value="SCX76586.1"/>
    <property type="molecule type" value="Genomic_DNA"/>
</dbReference>
<feature type="binding site" evidence="9">
    <location>
        <position position="287"/>
    </location>
    <ligand>
        <name>ATP</name>
        <dbReference type="ChEBI" id="CHEBI:30616"/>
    </ligand>
</feature>
<keyword evidence="6 8" id="KW-0315">Glutamine amidotransferase</keyword>
<dbReference type="GO" id="GO:0005829">
    <property type="term" value="C:cytosol"/>
    <property type="evidence" value="ECO:0007669"/>
    <property type="project" value="TreeGrafter"/>
</dbReference>
<feature type="binding site" evidence="9">
    <location>
        <position position="98"/>
    </location>
    <ligand>
        <name>L-glutamine</name>
        <dbReference type="ChEBI" id="CHEBI:58359"/>
    </ligand>
</feature>
<dbReference type="Gene3D" id="3.60.20.10">
    <property type="entry name" value="Glutamine Phosphoribosylpyrophosphate, subunit 1, domain 1"/>
    <property type="match status" value="1"/>
</dbReference>
<dbReference type="PANTHER" id="PTHR43284">
    <property type="entry name" value="ASPARAGINE SYNTHETASE (GLUTAMINE-HYDROLYZING)"/>
    <property type="match status" value="1"/>
</dbReference>
<dbReference type="Gene3D" id="3.40.50.620">
    <property type="entry name" value="HUPs"/>
    <property type="match status" value="1"/>
</dbReference>
<comment type="catalytic activity">
    <reaction evidence="7">
        <text>L-aspartate + L-glutamine + ATP + H2O = L-asparagine + L-glutamate + AMP + diphosphate + H(+)</text>
        <dbReference type="Rhea" id="RHEA:12228"/>
        <dbReference type="ChEBI" id="CHEBI:15377"/>
        <dbReference type="ChEBI" id="CHEBI:15378"/>
        <dbReference type="ChEBI" id="CHEBI:29985"/>
        <dbReference type="ChEBI" id="CHEBI:29991"/>
        <dbReference type="ChEBI" id="CHEBI:30616"/>
        <dbReference type="ChEBI" id="CHEBI:33019"/>
        <dbReference type="ChEBI" id="CHEBI:58048"/>
        <dbReference type="ChEBI" id="CHEBI:58359"/>
        <dbReference type="ChEBI" id="CHEBI:456215"/>
        <dbReference type="EC" id="6.3.5.4"/>
    </reaction>
</comment>
<dbReference type="AlphaFoldDB" id="A0A0P9C384"/>
<evidence type="ECO:0000256" key="1">
    <source>
        <dbReference type="ARBA" id="ARBA00005187"/>
    </source>
</evidence>
<dbReference type="InterPro" id="IPR014729">
    <property type="entry name" value="Rossmann-like_a/b/a_fold"/>
</dbReference>
<dbReference type="Pfam" id="PF00733">
    <property type="entry name" value="Asn_synthase"/>
    <property type="match status" value="1"/>
</dbReference>
<dbReference type="InterPro" id="IPR001962">
    <property type="entry name" value="Asn_synthase"/>
</dbReference>
<dbReference type="GO" id="GO:0005524">
    <property type="term" value="F:ATP binding"/>
    <property type="evidence" value="ECO:0007669"/>
    <property type="project" value="UniProtKB-KW"/>
</dbReference>
<evidence type="ECO:0000313" key="12">
    <source>
        <dbReference type="EMBL" id="SCX76586.1"/>
    </source>
</evidence>
<evidence type="ECO:0000256" key="2">
    <source>
        <dbReference type="ARBA" id="ARBA00005752"/>
    </source>
</evidence>
<evidence type="ECO:0000256" key="3">
    <source>
        <dbReference type="ARBA" id="ARBA00012737"/>
    </source>
</evidence>
<proteinExistence type="inferred from homology"/>
<comment type="similarity">
    <text evidence="2">Belongs to the asparagine synthetase family.</text>
</comment>
<evidence type="ECO:0000313" key="13">
    <source>
        <dbReference type="Proteomes" id="UP000183104"/>
    </source>
</evidence>
<keyword evidence="4 9" id="KW-0547">Nucleotide-binding</keyword>
<dbReference type="GO" id="GO:0004066">
    <property type="term" value="F:asparagine synthase (glutamine-hydrolyzing) activity"/>
    <property type="evidence" value="ECO:0007669"/>
    <property type="project" value="UniProtKB-EC"/>
</dbReference>
<dbReference type="Pfam" id="PF13537">
    <property type="entry name" value="GATase_7"/>
    <property type="match status" value="1"/>
</dbReference>
<dbReference type="PATRIC" id="fig|381306.5.peg.1692"/>
<dbReference type="CDD" id="cd00712">
    <property type="entry name" value="AsnB"/>
    <property type="match status" value="1"/>
</dbReference>
<dbReference type="PANTHER" id="PTHR43284:SF1">
    <property type="entry name" value="ASPARAGINE SYNTHETASE"/>
    <property type="match status" value="1"/>
</dbReference>
<sequence length="605" mass="68371">MCGIAGYMQQNGEATEVPLAAQLRALAHRGPDDSGHFLEGPTALGHARLSIIDPGGGHQPLFSPDGNLVVVANGEIYNHVELRETLAARGHHFATGSDSEAILHAYAAYGEDFLNHLEGMFAFALYDRSRRRLILARDRLGMKPLFLAPWAGGIAFASEIKGLFPAWPHRPEVNADGLARFLQHQFSAGRRTPVAGVERLLPGEAMVVEEGAIQRRWQYWSPWEVEPRPMGFEEASDRFDRLMDTVMRQHMRTDVPYGLFLSGGVDSALILALLSRYSEEPIRTFSVGFTSDRFRDELPVAENLANRLGAHFTPLRLNPEQLLHRFPHTVWAADDLMRDYANLPTSLLAREASQDLKVVFTGEGGDEAFAGYGRYRTSALERGFKGMLHPGTGGFRARGMLRGRQAHWLLQTPLREAVGRSRQPFIEAWRSAPGSWSDLQRMQGTDITTALPDNLLTKVDRMLMASGVEGRVPLVDRRLIEFGLALPDGLKTRKGQGKTFLKEWAETYLPPEHLWGRKQGFKVPVSEWLQGDFLDRLERHLPRQDAVRDWFRPEGVRRLCRRQRRKGDAAQPLWAIFQFALWYRLIIEEKGQQPPQDRDPLELLD</sequence>
<dbReference type="OrthoDB" id="9763290at2"/>
<dbReference type="InterPro" id="IPR051786">
    <property type="entry name" value="ASN_synthetase/amidase"/>
</dbReference>
<keyword evidence="8" id="KW-0028">Amino-acid biosynthesis</keyword>
<dbReference type="EC" id="6.3.5.4" evidence="3"/>
<keyword evidence="8" id="KW-0061">Asparagine biosynthesis</keyword>
<keyword evidence="13" id="KW-1185">Reference proteome</keyword>
<dbReference type="SUPFAM" id="SSF56235">
    <property type="entry name" value="N-terminal nucleophile aminohydrolases (Ntn hydrolases)"/>
    <property type="match status" value="1"/>
</dbReference>
<evidence type="ECO:0000259" key="11">
    <source>
        <dbReference type="PROSITE" id="PS51278"/>
    </source>
</evidence>
<evidence type="ECO:0000256" key="4">
    <source>
        <dbReference type="ARBA" id="ARBA00022741"/>
    </source>
</evidence>
<dbReference type="STRING" id="381306.AN478_12695"/>
<dbReference type="InterPro" id="IPR006426">
    <property type="entry name" value="Asn_synth_AEB"/>
</dbReference>
<evidence type="ECO:0000256" key="6">
    <source>
        <dbReference type="ARBA" id="ARBA00022962"/>
    </source>
</evidence>
<evidence type="ECO:0000256" key="5">
    <source>
        <dbReference type="ARBA" id="ARBA00022840"/>
    </source>
</evidence>
<dbReference type="PROSITE" id="PS51278">
    <property type="entry name" value="GATASE_TYPE_2"/>
    <property type="match status" value="1"/>
</dbReference>
<dbReference type="Proteomes" id="UP000183104">
    <property type="component" value="Unassembled WGS sequence"/>
</dbReference>
<feature type="site" description="Important for beta-aspartyl-AMP intermediate formation" evidence="10">
    <location>
        <position position="363"/>
    </location>
</feature>
<dbReference type="GO" id="GO:0006529">
    <property type="term" value="P:asparagine biosynthetic process"/>
    <property type="evidence" value="ECO:0007669"/>
    <property type="project" value="UniProtKB-KW"/>
</dbReference>
<comment type="pathway">
    <text evidence="1">Amino-acid biosynthesis; L-asparagine biosynthesis; L-asparagine from L-aspartate (L-Gln route): step 1/1.</text>
</comment>
<evidence type="ECO:0000256" key="10">
    <source>
        <dbReference type="PIRSR" id="PIRSR001589-3"/>
    </source>
</evidence>
<dbReference type="PIRSF" id="PIRSF001589">
    <property type="entry name" value="Asn_synthetase_glu-h"/>
    <property type="match status" value="1"/>
</dbReference>
<keyword evidence="5 9" id="KW-0067">ATP-binding</keyword>
<dbReference type="CDD" id="cd01991">
    <property type="entry name" value="Asn_synthase_B_C"/>
    <property type="match status" value="1"/>
</dbReference>
<protein>
    <recommendedName>
        <fullName evidence="3">asparagine synthase (glutamine-hydrolyzing)</fullName>
        <ecNumber evidence="3">6.3.5.4</ecNumber>
    </recommendedName>
</protein>
<reference evidence="13" key="1">
    <citation type="submission" date="2016-10" db="EMBL/GenBank/DDBJ databases">
        <authorList>
            <person name="Varghese N."/>
        </authorList>
    </citation>
    <scope>NUCLEOTIDE SEQUENCE [LARGE SCALE GENOMIC DNA]</scope>
    <source>
        <strain evidence="13">HL 19</strain>
    </source>
</reference>
<dbReference type="RefSeq" id="WP_054966980.1">
    <property type="nucleotide sequence ID" value="NZ_FMUN01000001.1"/>
</dbReference>
<name>A0A0P9C384_9GAMM</name>
<feature type="domain" description="Glutamine amidotransferase type-2" evidence="11">
    <location>
        <begin position="2"/>
        <end position="211"/>
    </location>
</feature>
<accession>A0A0P9C384</accession>
<evidence type="ECO:0000256" key="7">
    <source>
        <dbReference type="ARBA" id="ARBA00048741"/>
    </source>
</evidence>
<feature type="active site" description="For GATase activity" evidence="8">
    <location>
        <position position="2"/>
    </location>
</feature>
<dbReference type="InterPro" id="IPR033738">
    <property type="entry name" value="AsnB_N"/>
</dbReference>
<gene>
    <name evidence="12" type="ORF">SAMN05661077_0317</name>
</gene>
<organism evidence="12 13">
    <name type="scientific">Thiohalorhabdus denitrificans</name>
    <dbReference type="NCBI Taxonomy" id="381306"/>
    <lineage>
        <taxon>Bacteria</taxon>
        <taxon>Pseudomonadati</taxon>
        <taxon>Pseudomonadota</taxon>
        <taxon>Gammaproteobacteria</taxon>
        <taxon>Thiohalorhabdales</taxon>
        <taxon>Thiohalorhabdaceae</taxon>
        <taxon>Thiohalorhabdus</taxon>
    </lineage>
</organism>
<dbReference type="InterPro" id="IPR017932">
    <property type="entry name" value="GATase_2_dom"/>
</dbReference>
<dbReference type="InterPro" id="IPR029055">
    <property type="entry name" value="Ntn_hydrolases_N"/>
</dbReference>
<dbReference type="NCBIfam" id="TIGR01536">
    <property type="entry name" value="asn_synth_AEB"/>
    <property type="match status" value="1"/>
</dbReference>